<keyword evidence="4" id="KW-1185">Reference proteome</keyword>
<gene>
    <name evidence="3" type="ORF">SMSP2_02382</name>
</gene>
<dbReference type="Pfam" id="PF23981">
    <property type="entry name" value="DUF7305"/>
    <property type="match status" value="1"/>
</dbReference>
<dbReference type="KEGG" id="pbas:SMSP2_02382"/>
<proteinExistence type="predicted"/>
<keyword evidence="1" id="KW-0812">Transmembrane</keyword>
<dbReference type="STRING" id="1851148.SMSP2_02382"/>
<evidence type="ECO:0000259" key="2">
    <source>
        <dbReference type="Pfam" id="PF23981"/>
    </source>
</evidence>
<keyword evidence="1" id="KW-1133">Transmembrane helix</keyword>
<sequence>MVPGSDNMNKTEKKKNSRGAVLPFVLLVLSVTLLLGAAMLRSALSARQISNIYTARAVATMAADSALDLAMETAYYIRSTENTDMLEEYDPDAQTTEVSSAGITPILGGGIFGLSLGPASPFASLENVAGWVYTSDTMTLHNSSKPAQCSYKFKTDKEFRKFEIVSYGNCMNQSKEIYAELILRGPYFGIGTKNGFILNVETNIQTVPADAELELVTNSIVKNSVVLKNGVVVPGDIVIGPGANPDEVVSLASGATVTGTISSNYEKIEFPSVSAPLLSSRAWPAPDPATGKITITESGTYPGYSTGNGEEIVVEGNVTMVVAGDLRLKNSASLTVASGSSLDLYLKRALTVDNSAVIQNANFDKYATAEAIRDATRCLKIFGTGGCDSIDLKNDSELAAAIYAPNAILLLHNQADFYGAVLGGLYVDIRNSGTFYFVEDLYEHDDTHIASLKLNPGSWREK</sequence>
<feature type="transmembrane region" description="Helical" evidence="1">
    <location>
        <begin position="20"/>
        <end position="40"/>
    </location>
</feature>
<dbReference type="EMBL" id="CP019646">
    <property type="protein sequence ID" value="AQQ72003.1"/>
    <property type="molecule type" value="Genomic_DNA"/>
</dbReference>
<evidence type="ECO:0000313" key="4">
    <source>
        <dbReference type="Proteomes" id="UP000188181"/>
    </source>
</evidence>
<feature type="domain" description="DUF7305" evidence="2">
    <location>
        <begin position="295"/>
        <end position="441"/>
    </location>
</feature>
<evidence type="ECO:0000256" key="1">
    <source>
        <dbReference type="SAM" id="Phobius"/>
    </source>
</evidence>
<name>A0A1R7T5Y7_9BACT</name>
<dbReference type="InterPro" id="IPR055729">
    <property type="entry name" value="DUF7305"/>
</dbReference>
<protein>
    <submittedName>
        <fullName evidence="3">Tfp pilus assembly protein PilX</fullName>
    </submittedName>
</protein>
<dbReference type="Proteomes" id="UP000188181">
    <property type="component" value="Chromosome"/>
</dbReference>
<organism evidence="3 4">
    <name type="scientific">Limihaloglobus sulfuriphilus</name>
    <dbReference type="NCBI Taxonomy" id="1851148"/>
    <lineage>
        <taxon>Bacteria</taxon>
        <taxon>Pseudomonadati</taxon>
        <taxon>Planctomycetota</taxon>
        <taxon>Phycisphaerae</taxon>
        <taxon>Sedimentisphaerales</taxon>
        <taxon>Sedimentisphaeraceae</taxon>
        <taxon>Limihaloglobus</taxon>
    </lineage>
</organism>
<dbReference type="AlphaFoldDB" id="A0A1R7T5Y7"/>
<evidence type="ECO:0000313" key="3">
    <source>
        <dbReference type="EMBL" id="AQQ72003.1"/>
    </source>
</evidence>
<accession>A0A1R7T5Y7</accession>
<keyword evidence="1" id="KW-0472">Membrane</keyword>
<reference evidence="4" key="1">
    <citation type="submission" date="2017-02" db="EMBL/GenBank/DDBJ databases">
        <title>Comparative genomics and description of representatives of a novel lineage of planctomycetes thriving in anoxic sediments.</title>
        <authorList>
            <person name="Spring S."/>
            <person name="Bunk B."/>
            <person name="Sproer C."/>
        </authorList>
    </citation>
    <scope>NUCLEOTIDE SEQUENCE [LARGE SCALE GENOMIC DNA]</scope>
    <source>
        <strain evidence="4">SM-Chi-D1</strain>
    </source>
</reference>